<dbReference type="RefSeq" id="WP_092828168.1">
    <property type="nucleotide sequence ID" value="NZ_FOGS01000007.1"/>
</dbReference>
<evidence type="ECO:0000313" key="1">
    <source>
        <dbReference type="EMBL" id="SES12587.1"/>
    </source>
</evidence>
<dbReference type="EMBL" id="FOGS01000007">
    <property type="protein sequence ID" value="SES12587.1"/>
    <property type="molecule type" value="Genomic_DNA"/>
</dbReference>
<proteinExistence type="predicted"/>
<keyword evidence="2" id="KW-1185">Reference proteome</keyword>
<evidence type="ECO:0008006" key="3">
    <source>
        <dbReference type="Google" id="ProtNLM"/>
    </source>
</evidence>
<protein>
    <recommendedName>
        <fullName evidence="3">Phage tail assembly chaperone</fullName>
    </recommendedName>
</protein>
<dbReference type="STRING" id="416874.SAMN04487958_107204"/>
<dbReference type="AlphaFoldDB" id="A0A1H9UU40"/>
<name>A0A1H9UU40_9GAMM</name>
<gene>
    <name evidence="1" type="ORF">SAMN04487958_107204</name>
</gene>
<accession>A0A1H9UU40</accession>
<organism evidence="1 2">
    <name type="scientific">Vreelandella subterranea</name>
    <dbReference type="NCBI Taxonomy" id="416874"/>
    <lineage>
        <taxon>Bacteria</taxon>
        <taxon>Pseudomonadati</taxon>
        <taxon>Pseudomonadota</taxon>
        <taxon>Gammaproteobacteria</taxon>
        <taxon>Oceanospirillales</taxon>
        <taxon>Halomonadaceae</taxon>
        <taxon>Vreelandella</taxon>
    </lineage>
</organism>
<dbReference type="Proteomes" id="UP000198505">
    <property type="component" value="Unassembled WGS sequence"/>
</dbReference>
<reference evidence="2" key="1">
    <citation type="submission" date="2016-10" db="EMBL/GenBank/DDBJ databases">
        <authorList>
            <person name="Varghese N."/>
            <person name="Submissions S."/>
        </authorList>
    </citation>
    <scope>NUCLEOTIDE SEQUENCE [LARGE SCALE GENOMIC DNA]</scope>
    <source>
        <strain evidence="2">CGMCC 1.6495</strain>
    </source>
</reference>
<sequence length="117" mass="13195">MTFKLKPIPDVSLSVLINVPGDRGKSTQHTITVRYRLLSVTEQREIFDASPEDRPNDDDLMARDVIDIEGIKDEDGKVLPYDIELLSQLMDISYVREPIINGWLRAQAGAGEAKQKN</sequence>
<evidence type="ECO:0000313" key="2">
    <source>
        <dbReference type="Proteomes" id="UP000198505"/>
    </source>
</evidence>